<dbReference type="InterPro" id="IPR051533">
    <property type="entry name" value="WaaL-like"/>
</dbReference>
<dbReference type="GO" id="GO:0016874">
    <property type="term" value="F:ligase activity"/>
    <property type="evidence" value="ECO:0007669"/>
    <property type="project" value="UniProtKB-KW"/>
</dbReference>
<feature type="transmembrane region" description="Helical" evidence="5">
    <location>
        <begin position="12"/>
        <end position="32"/>
    </location>
</feature>
<evidence type="ECO:0000256" key="2">
    <source>
        <dbReference type="ARBA" id="ARBA00022692"/>
    </source>
</evidence>
<evidence type="ECO:0000256" key="3">
    <source>
        <dbReference type="ARBA" id="ARBA00022989"/>
    </source>
</evidence>
<feature type="transmembrane region" description="Helical" evidence="5">
    <location>
        <begin position="432"/>
        <end position="449"/>
    </location>
</feature>
<feature type="transmembrane region" description="Helical" evidence="5">
    <location>
        <begin position="305"/>
        <end position="323"/>
    </location>
</feature>
<feature type="transmembrane region" description="Helical" evidence="5">
    <location>
        <begin position="64"/>
        <end position="82"/>
    </location>
</feature>
<evidence type="ECO:0000256" key="1">
    <source>
        <dbReference type="ARBA" id="ARBA00004141"/>
    </source>
</evidence>
<evidence type="ECO:0000256" key="5">
    <source>
        <dbReference type="SAM" id="Phobius"/>
    </source>
</evidence>
<feature type="transmembrane region" description="Helical" evidence="5">
    <location>
        <begin position="455"/>
        <end position="472"/>
    </location>
</feature>
<keyword evidence="3 5" id="KW-1133">Transmembrane helix</keyword>
<dbReference type="PANTHER" id="PTHR37422">
    <property type="entry name" value="TEICHURONIC ACID BIOSYNTHESIS PROTEIN TUAE"/>
    <property type="match status" value="1"/>
</dbReference>
<feature type="transmembrane region" description="Helical" evidence="5">
    <location>
        <begin position="234"/>
        <end position="252"/>
    </location>
</feature>
<feature type="transmembrane region" description="Helical" evidence="5">
    <location>
        <begin position="119"/>
        <end position="137"/>
    </location>
</feature>
<feature type="transmembrane region" description="Helical" evidence="5">
    <location>
        <begin position="177"/>
        <end position="196"/>
    </location>
</feature>
<dbReference type="RefSeq" id="WP_369328916.1">
    <property type="nucleotide sequence ID" value="NZ_JAULBC010000002.1"/>
</dbReference>
<feature type="transmembrane region" description="Helical" evidence="5">
    <location>
        <begin position="259"/>
        <end position="276"/>
    </location>
</feature>
<dbReference type="Proteomes" id="UP001560573">
    <property type="component" value="Unassembled WGS sequence"/>
</dbReference>
<comment type="caution">
    <text evidence="7">The sequence shown here is derived from an EMBL/GenBank/DDBJ whole genome shotgun (WGS) entry which is preliminary data.</text>
</comment>
<keyword evidence="7" id="KW-0436">Ligase</keyword>
<feature type="transmembrane region" description="Helical" evidence="5">
    <location>
        <begin position="282"/>
        <end position="298"/>
    </location>
</feature>
<keyword evidence="4 5" id="KW-0472">Membrane</keyword>
<evidence type="ECO:0000313" key="8">
    <source>
        <dbReference type="Proteomes" id="UP001560573"/>
    </source>
</evidence>
<organism evidence="7 8">
    <name type="scientific">Danxiaibacter flavus</name>
    <dbReference type="NCBI Taxonomy" id="3049108"/>
    <lineage>
        <taxon>Bacteria</taxon>
        <taxon>Pseudomonadati</taxon>
        <taxon>Bacteroidota</taxon>
        <taxon>Chitinophagia</taxon>
        <taxon>Chitinophagales</taxon>
        <taxon>Chitinophagaceae</taxon>
        <taxon>Danxiaibacter</taxon>
    </lineage>
</organism>
<reference evidence="7 8" key="1">
    <citation type="submission" date="2023-07" db="EMBL/GenBank/DDBJ databases">
        <authorList>
            <person name="Lian W.-H."/>
        </authorList>
    </citation>
    <scope>NUCLEOTIDE SEQUENCE [LARGE SCALE GENOMIC DNA]</scope>
    <source>
        <strain evidence="7 8">SYSU DXS3180</strain>
    </source>
</reference>
<dbReference type="InterPro" id="IPR007016">
    <property type="entry name" value="O-antigen_ligase-rel_domated"/>
</dbReference>
<dbReference type="Pfam" id="PF04932">
    <property type="entry name" value="Wzy_C"/>
    <property type="match status" value="1"/>
</dbReference>
<protein>
    <submittedName>
        <fullName evidence="7">O-antigen ligase family protein</fullName>
    </submittedName>
</protein>
<feature type="transmembrane region" description="Helical" evidence="5">
    <location>
        <begin position="400"/>
        <end position="420"/>
    </location>
</feature>
<keyword evidence="2 5" id="KW-0812">Transmembrane</keyword>
<evidence type="ECO:0000256" key="4">
    <source>
        <dbReference type="ARBA" id="ARBA00023136"/>
    </source>
</evidence>
<comment type="subcellular location">
    <subcellularLocation>
        <location evidence="1">Membrane</location>
        <topology evidence="1">Multi-pass membrane protein</topology>
    </subcellularLocation>
</comment>
<evidence type="ECO:0000313" key="7">
    <source>
        <dbReference type="EMBL" id="MEX6687511.1"/>
    </source>
</evidence>
<proteinExistence type="predicted"/>
<feature type="transmembrane region" description="Helical" evidence="5">
    <location>
        <begin position="38"/>
        <end position="57"/>
    </location>
</feature>
<dbReference type="PANTHER" id="PTHR37422:SF13">
    <property type="entry name" value="LIPOPOLYSACCHARIDE BIOSYNTHESIS PROTEIN PA4999-RELATED"/>
    <property type="match status" value="1"/>
</dbReference>
<name>A0ABV3ZEL4_9BACT</name>
<feature type="transmembrane region" description="Helical" evidence="5">
    <location>
        <begin position="153"/>
        <end position="170"/>
    </location>
</feature>
<sequence length="484" mass="54377">MKGILLYRNKPGRSILVLTLLLLTVVGLSYVIASQGVIGGGLITAGLIGAAFVVCAFNNPYFGFYITTIVSFFLFFIQRMLFIDGNAFLVDGLIYITFVGVLFQKYFKKDALWETRTHKISILLLLYFVFILLEFLNPNAHSLAGNMVYTRDFMRQLLTYFITFNLFSSYKSIRNYFILWMVLMAICGAYGCFQQWHGLSANELRSILIDDMTAQLYRLADGGWRKFSTFADPTTFGISSAVTALFILVKMLKQKDIRLKALYFVTVVILLLAMTYTGTRTATFLFIAGVCLYVLMTMNDKRTLLFFCIAAMIFAVLIFGPFYGSTSLNRLRSAFNKEDVSLNVRDVNRARIQPYIYSHPFGGGLTVTNAIGAKYNPGHPLANFPPDSGLLKYALETGPIGLLFIVIIYFVVLQTGISTYFRTNDQTAKRMLLPLIVAVFGFMVAQYSQVAINQIPGVFFFCGAFAAIARIAQRANDYDNSLKT</sequence>
<evidence type="ECO:0000259" key="6">
    <source>
        <dbReference type="Pfam" id="PF04932"/>
    </source>
</evidence>
<dbReference type="EMBL" id="JAULBC010000002">
    <property type="protein sequence ID" value="MEX6687511.1"/>
    <property type="molecule type" value="Genomic_DNA"/>
</dbReference>
<keyword evidence="8" id="KW-1185">Reference proteome</keyword>
<accession>A0ABV3ZEL4</accession>
<feature type="transmembrane region" description="Helical" evidence="5">
    <location>
        <begin position="88"/>
        <end position="107"/>
    </location>
</feature>
<gene>
    <name evidence="7" type="ORF">QTN47_08420</name>
</gene>
<feature type="domain" description="O-antigen ligase-related" evidence="6">
    <location>
        <begin position="266"/>
        <end position="405"/>
    </location>
</feature>